<dbReference type="Pfam" id="PF13688">
    <property type="entry name" value="Reprolysin_5"/>
    <property type="match status" value="1"/>
</dbReference>
<organism evidence="3 4">
    <name type="scientific">Dokdonella fugitiva</name>
    <dbReference type="NCBI Taxonomy" id="328517"/>
    <lineage>
        <taxon>Bacteria</taxon>
        <taxon>Pseudomonadati</taxon>
        <taxon>Pseudomonadota</taxon>
        <taxon>Gammaproteobacteria</taxon>
        <taxon>Lysobacterales</taxon>
        <taxon>Rhodanobacteraceae</taxon>
        <taxon>Dokdonella</taxon>
    </lineage>
</organism>
<feature type="chain" id="PRO_5032817230" description="Peptidase M12B domain-containing protein" evidence="1">
    <location>
        <begin position="19"/>
        <end position="449"/>
    </location>
</feature>
<comment type="caution">
    <text evidence="3">The sequence shown here is derived from an EMBL/GenBank/DDBJ whole genome shotgun (WGS) entry which is preliminary data.</text>
</comment>
<dbReference type="EMBL" id="JACGXL010000002">
    <property type="protein sequence ID" value="MBA8887588.1"/>
    <property type="molecule type" value="Genomic_DNA"/>
</dbReference>
<name>A0A839F256_9GAMM</name>
<dbReference type="InterPro" id="IPR001590">
    <property type="entry name" value="Peptidase_M12B"/>
</dbReference>
<dbReference type="SUPFAM" id="SSF55486">
    <property type="entry name" value="Metalloproteases ('zincins'), catalytic domain"/>
    <property type="match status" value="1"/>
</dbReference>
<gene>
    <name evidence="3" type="ORF">FHW12_001802</name>
</gene>
<feature type="signal peptide" evidence="1">
    <location>
        <begin position="1"/>
        <end position="18"/>
    </location>
</feature>
<keyword evidence="1" id="KW-0732">Signal</keyword>
<protein>
    <recommendedName>
        <fullName evidence="2">Peptidase M12B domain-containing protein</fullName>
    </recommendedName>
</protein>
<evidence type="ECO:0000313" key="4">
    <source>
        <dbReference type="Proteomes" id="UP000550401"/>
    </source>
</evidence>
<dbReference type="GO" id="GO:0006508">
    <property type="term" value="P:proteolysis"/>
    <property type="evidence" value="ECO:0007669"/>
    <property type="project" value="InterPro"/>
</dbReference>
<dbReference type="GO" id="GO:0004222">
    <property type="term" value="F:metalloendopeptidase activity"/>
    <property type="evidence" value="ECO:0007669"/>
    <property type="project" value="InterPro"/>
</dbReference>
<evidence type="ECO:0000313" key="3">
    <source>
        <dbReference type="EMBL" id="MBA8887588.1"/>
    </source>
</evidence>
<dbReference type="Gene3D" id="3.40.390.10">
    <property type="entry name" value="Collagenase (Catalytic Domain)"/>
    <property type="match status" value="1"/>
</dbReference>
<evidence type="ECO:0000256" key="1">
    <source>
        <dbReference type="SAM" id="SignalP"/>
    </source>
</evidence>
<proteinExistence type="predicted"/>
<keyword evidence="4" id="KW-1185">Reference proteome</keyword>
<dbReference type="PROSITE" id="PS50215">
    <property type="entry name" value="ADAM_MEPRO"/>
    <property type="match status" value="1"/>
</dbReference>
<accession>A0A839F256</accession>
<dbReference type="InterPro" id="IPR024079">
    <property type="entry name" value="MetalloPept_cat_dom_sf"/>
</dbReference>
<dbReference type="RefSeq" id="WP_182530645.1">
    <property type="nucleotide sequence ID" value="NZ_JACGXL010000002.1"/>
</dbReference>
<reference evidence="3 4" key="1">
    <citation type="submission" date="2020-07" db="EMBL/GenBank/DDBJ databases">
        <title>Genomic Encyclopedia of Type Strains, Phase IV (KMG-V): Genome sequencing to study the core and pangenomes of soil and plant-associated prokaryotes.</title>
        <authorList>
            <person name="Whitman W."/>
        </authorList>
    </citation>
    <scope>NUCLEOTIDE SEQUENCE [LARGE SCALE GENOMIC DNA]</scope>
    <source>
        <strain evidence="3 4">RH2WT43</strain>
    </source>
</reference>
<sequence>MRRLLALTFVLGCVDALAARHELALQPTRVDALGALRTGEAIAIDDFPDGYGGRASLRFTRIDIYAAGARLLTRGPGGEHELPRSARIELIGRDAGDQVRAQLAFDPGLRNITGAGSGPPGAFAVSARTDARGLHLVVQPSDEALPKGVVPQVLPDDGSVMGLGTPPDPLPLSAGGGDVAATPRGALIAVDVDHELLVNRFGGTGASNLTAASNWIADLFATMNVMYVRDLDVMLQQGTTIFRTGATPYSIAANASASNTDLNNFGNYWQANHAAVDRDFTMLLSGQMTSGFSASGIAWINSYCNKNGNGGSYSVNKVFTSSQVGVDLSARIVGHELGHNFGAAHTHCTSASNGATWPVSSNTIDVCYKGEAGSGCYGGAVSCPTSGPGHPLGSLMSYCNTGGSNGANCGQNALQFHPTQITTLMGYIASHTPACLSATADVIFKNGFD</sequence>
<dbReference type="Proteomes" id="UP000550401">
    <property type="component" value="Unassembled WGS sequence"/>
</dbReference>
<feature type="domain" description="Peptidase M12B" evidence="2">
    <location>
        <begin position="184"/>
        <end position="440"/>
    </location>
</feature>
<dbReference type="AlphaFoldDB" id="A0A839F256"/>
<evidence type="ECO:0000259" key="2">
    <source>
        <dbReference type="PROSITE" id="PS50215"/>
    </source>
</evidence>